<dbReference type="CDD" id="cd07779">
    <property type="entry name" value="ASKHA_NBD_FGGY_YgcE-like"/>
    <property type="match status" value="1"/>
</dbReference>
<dbReference type="PIRSF" id="PIRSF000538">
    <property type="entry name" value="GlpK"/>
    <property type="match status" value="1"/>
</dbReference>
<evidence type="ECO:0000256" key="1">
    <source>
        <dbReference type="ARBA" id="ARBA00009156"/>
    </source>
</evidence>
<evidence type="ECO:0000313" key="8">
    <source>
        <dbReference type="Proteomes" id="UP000245283"/>
    </source>
</evidence>
<keyword evidence="4 7" id="KW-0418">Kinase</keyword>
<keyword evidence="3" id="KW-0808">Transferase</keyword>
<feature type="domain" description="Carbohydrate kinase FGGY C-terminal" evidence="6">
    <location>
        <begin position="264"/>
        <end position="452"/>
    </location>
</feature>
<dbReference type="GO" id="GO:0016301">
    <property type="term" value="F:kinase activity"/>
    <property type="evidence" value="ECO:0007669"/>
    <property type="project" value="UniProtKB-KW"/>
</dbReference>
<evidence type="ECO:0000256" key="3">
    <source>
        <dbReference type="ARBA" id="ARBA00022679"/>
    </source>
</evidence>
<dbReference type="Gene3D" id="3.30.420.40">
    <property type="match status" value="2"/>
</dbReference>
<dbReference type="InterPro" id="IPR000577">
    <property type="entry name" value="Carb_kinase_FGGY"/>
</dbReference>
<dbReference type="PANTHER" id="PTHR43095">
    <property type="entry name" value="SUGAR KINASE"/>
    <property type="match status" value="1"/>
</dbReference>
<name>A0A2V1KAM4_9ACTO</name>
<comment type="similarity">
    <text evidence="1">Belongs to the FGGY kinase family.</text>
</comment>
<reference evidence="8" key="1">
    <citation type="submission" date="2018-05" db="EMBL/GenBank/DDBJ databases">
        <authorList>
            <person name="Li Y."/>
        </authorList>
    </citation>
    <scope>NUCLEOTIDE SEQUENCE [LARGE SCALE GENOMIC DNA]</scope>
    <source>
        <strain evidence="8">sk1b4</strain>
    </source>
</reference>
<dbReference type="InterPro" id="IPR043129">
    <property type="entry name" value="ATPase_NBD"/>
</dbReference>
<dbReference type="InterPro" id="IPR018484">
    <property type="entry name" value="FGGY_N"/>
</dbReference>
<gene>
    <name evidence="7" type="ORF">DD236_07880</name>
</gene>
<keyword evidence="8" id="KW-1185">Reference proteome</keyword>
<evidence type="ECO:0000256" key="4">
    <source>
        <dbReference type="ARBA" id="ARBA00022777"/>
    </source>
</evidence>
<protein>
    <submittedName>
        <fullName evidence="7">Xylulose kinase</fullName>
    </submittedName>
</protein>
<evidence type="ECO:0000256" key="2">
    <source>
        <dbReference type="ARBA" id="ARBA00022629"/>
    </source>
</evidence>
<evidence type="ECO:0000259" key="5">
    <source>
        <dbReference type="Pfam" id="PF00370"/>
    </source>
</evidence>
<feature type="domain" description="Carbohydrate kinase FGGY N-terminal" evidence="5">
    <location>
        <begin position="15"/>
        <end position="255"/>
    </location>
</feature>
<dbReference type="GO" id="GO:0042732">
    <property type="term" value="P:D-xylose metabolic process"/>
    <property type="evidence" value="ECO:0007669"/>
    <property type="project" value="UniProtKB-KW"/>
</dbReference>
<comment type="caution">
    <text evidence="7">The sequence shown here is derived from an EMBL/GenBank/DDBJ whole genome shotgun (WGS) entry which is preliminary data.</text>
</comment>
<dbReference type="AlphaFoldDB" id="A0A2V1KAM4"/>
<sequence>MSETKEQSKTTEPLVIAIDSSTSATKAVVVNKVGEVLSSGKAEIDLFTPAMDQYEHDPAQWWESTSTAIAQAAAGLSVEDRARVSAMCITHQRESFALVDENGAALRHAVLWLDSRAGEEIKEFGSPHIHELSGKPADTTPALYKMTWLSRHEPEVLAAADKVVDVHAYLAKKLVGRWVSAMGSADTLNLLDIAGRDYSPELLDIAGVRRDQMADLAEPASIIGPIAPDLLSSWALPEGVVLVAGVGDGQAAGLGTAAIAEDLAYVNVGTSIVSGVHSFEYQYSPAYRTLLGGIPGSYVLEIVQNSGSVLANWFRKELGNPLLDGALDPELDEAAAGIEPGSAGLLTVPYWNAVQSPHWDPFAKGMMVGFGSAHTRAHVYRSILEGMAIELRENLERVQASTGRQIRELRCTGGGSRSPLWRQIIADATGLPMVVSGVEEVSAQGAAMMAMAGIGAYSDVQSASEAMATFIERTEPNMEAYETYGQWADIQKDIYPALAPLFERIYAQSNKK</sequence>
<evidence type="ECO:0000313" key="7">
    <source>
        <dbReference type="EMBL" id="PWF26011.1"/>
    </source>
</evidence>
<keyword evidence="2" id="KW-0119">Carbohydrate metabolism</keyword>
<accession>A0A2V1KAM4</accession>
<dbReference type="Pfam" id="PF02782">
    <property type="entry name" value="FGGY_C"/>
    <property type="match status" value="1"/>
</dbReference>
<keyword evidence="2" id="KW-0859">Xylose metabolism</keyword>
<dbReference type="RefSeq" id="WP_109093838.1">
    <property type="nucleotide sequence ID" value="NZ_QETB01000004.1"/>
</dbReference>
<dbReference type="InterPro" id="IPR018485">
    <property type="entry name" value="FGGY_C"/>
</dbReference>
<dbReference type="EMBL" id="QETB01000004">
    <property type="protein sequence ID" value="PWF26011.1"/>
    <property type="molecule type" value="Genomic_DNA"/>
</dbReference>
<dbReference type="InterPro" id="IPR050406">
    <property type="entry name" value="FGGY_Carb_Kinase"/>
</dbReference>
<dbReference type="SUPFAM" id="SSF53067">
    <property type="entry name" value="Actin-like ATPase domain"/>
    <property type="match status" value="2"/>
</dbReference>
<evidence type="ECO:0000259" key="6">
    <source>
        <dbReference type="Pfam" id="PF02782"/>
    </source>
</evidence>
<dbReference type="Proteomes" id="UP000245283">
    <property type="component" value="Unassembled WGS sequence"/>
</dbReference>
<dbReference type="PANTHER" id="PTHR43095:SF5">
    <property type="entry name" value="XYLULOSE KINASE"/>
    <property type="match status" value="1"/>
</dbReference>
<dbReference type="Pfam" id="PF00370">
    <property type="entry name" value="FGGY_N"/>
    <property type="match status" value="1"/>
</dbReference>
<proteinExistence type="inferred from homology"/>
<dbReference type="OrthoDB" id="9805576at2"/>
<organism evidence="7 8">
    <name type="scientific">Ancrocorticia populi</name>
    <dbReference type="NCBI Taxonomy" id="2175228"/>
    <lineage>
        <taxon>Bacteria</taxon>
        <taxon>Bacillati</taxon>
        <taxon>Actinomycetota</taxon>
        <taxon>Actinomycetes</taxon>
        <taxon>Actinomycetales</taxon>
        <taxon>Actinomycetaceae</taxon>
        <taxon>Ancrocorticia</taxon>
    </lineage>
</organism>